<keyword evidence="14 21" id="KW-0067">ATP-binding</keyword>
<dbReference type="Pfam" id="PF00069">
    <property type="entry name" value="Pkinase"/>
    <property type="match status" value="1"/>
</dbReference>
<dbReference type="InterPro" id="IPR032675">
    <property type="entry name" value="LRR_dom_sf"/>
</dbReference>
<dbReference type="InterPro" id="IPR011009">
    <property type="entry name" value="Kinase-like_dom_sf"/>
</dbReference>
<comment type="catalytic activity">
    <reaction evidence="20">
        <text>L-seryl-[protein] + ATP = O-phospho-L-seryl-[protein] + ADP + H(+)</text>
        <dbReference type="Rhea" id="RHEA:17989"/>
        <dbReference type="Rhea" id="RHEA-COMP:9863"/>
        <dbReference type="Rhea" id="RHEA-COMP:11604"/>
        <dbReference type="ChEBI" id="CHEBI:15378"/>
        <dbReference type="ChEBI" id="CHEBI:29999"/>
        <dbReference type="ChEBI" id="CHEBI:30616"/>
        <dbReference type="ChEBI" id="CHEBI:83421"/>
        <dbReference type="ChEBI" id="CHEBI:456216"/>
        <dbReference type="EC" id="2.7.11.1"/>
    </reaction>
</comment>
<dbReference type="CDD" id="cd14066">
    <property type="entry name" value="STKc_IRAK"/>
    <property type="match status" value="1"/>
</dbReference>
<dbReference type="PANTHER" id="PTHR48056:SF83">
    <property type="entry name" value="LRR RECEPTOR-LIKE SERINE_THREONINE-PROTEIN KINASE FLS2"/>
    <property type="match status" value="1"/>
</dbReference>
<evidence type="ECO:0000256" key="19">
    <source>
        <dbReference type="ARBA" id="ARBA00047899"/>
    </source>
</evidence>
<evidence type="ECO:0000256" key="18">
    <source>
        <dbReference type="ARBA" id="ARBA00023180"/>
    </source>
</evidence>
<dbReference type="SUPFAM" id="SSF56112">
    <property type="entry name" value="Protein kinase-like (PK-like)"/>
    <property type="match status" value="1"/>
</dbReference>
<keyword evidence="13" id="KW-0418">Kinase</keyword>
<comment type="similarity">
    <text evidence="2">Belongs to the protein kinase superfamily. Ser/Thr protein kinase family.</text>
</comment>
<dbReference type="SMART" id="SM00220">
    <property type="entry name" value="S_TKc"/>
    <property type="match status" value="1"/>
</dbReference>
<dbReference type="FunFam" id="3.80.10.10:FF:000275">
    <property type="entry name" value="Leucine-rich repeat receptor-like protein kinase"/>
    <property type="match status" value="1"/>
</dbReference>
<keyword evidence="11" id="KW-0677">Repeat</keyword>
<dbReference type="InterPro" id="IPR003591">
    <property type="entry name" value="Leu-rich_rpt_typical-subtyp"/>
</dbReference>
<dbReference type="SMART" id="SM00369">
    <property type="entry name" value="LRR_TYP"/>
    <property type="match status" value="11"/>
</dbReference>
<dbReference type="PROSITE" id="PS00108">
    <property type="entry name" value="PROTEIN_KINASE_ST"/>
    <property type="match status" value="1"/>
</dbReference>
<dbReference type="InterPro" id="IPR050647">
    <property type="entry name" value="Plant_LRR-RLKs"/>
</dbReference>
<evidence type="ECO:0000259" key="23">
    <source>
        <dbReference type="PROSITE" id="PS50011"/>
    </source>
</evidence>
<evidence type="ECO:0000256" key="2">
    <source>
        <dbReference type="ARBA" id="ARBA00008684"/>
    </source>
</evidence>
<accession>A0AAQ3K0X3</accession>
<feature type="transmembrane region" description="Helical" evidence="22">
    <location>
        <begin position="787"/>
        <end position="807"/>
    </location>
</feature>
<dbReference type="InterPro" id="IPR013210">
    <property type="entry name" value="LRR_N_plant-typ"/>
</dbReference>
<dbReference type="Gene3D" id="3.80.10.10">
    <property type="entry name" value="Ribonuclease Inhibitor"/>
    <property type="match status" value="4"/>
</dbReference>
<dbReference type="EMBL" id="CP136892">
    <property type="protein sequence ID" value="WOK99976.1"/>
    <property type="molecule type" value="Genomic_DNA"/>
</dbReference>
<dbReference type="GO" id="GO:0004674">
    <property type="term" value="F:protein serine/threonine kinase activity"/>
    <property type="evidence" value="ECO:0007669"/>
    <property type="project" value="UniProtKB-KW"/>
</dbReference>
<dbReference type="Gene3D" id="3.30.200.20">
    <property type="entry name" value="Phosphorylase Kinase, domain 1"/>
    <property type="match status" value="1"/>
</dbReference>
<name>A0AAQ3K0X3_9LILI</name>
<evidence type="ECO:0000256" key="1">
    <source>
        <dbReference type="ARBA" id="ARBA00004162"/>
    </source>
</evidence>
<dbReference type="AlphaFoldDB" id="A0AAQ3K0X3"/>
<dbReference type="GO" id="GO:0033612">
    <property type="term" value="F:receptor serine/threonine kinase binding"/>
    <property type="evidence" value="ECO:0007669"/>
    <property type="project" value="TreeGrafter"/>
</dbReference>
<evidence type="ECO:0000256" key="17">
    <source>
        <dbReference type="ARBA" id="ARBA00023170"/>
    </source>
</evidence>
<comment type="catalytic activity">
    <reaction evidence="19">
        <text>L-threonyl-[protein] + ATP = O-phospho-L-threonyl-[protein] + ADP + H(+)</text>
        <dbReference type="Rhea" id="RHEA:46608"/>
        <dbReference type="Rhea" id="RHEA-COMP:11060"/>
        <dbReference type="Rhea" id="RHEA-COMP:11605"/>
        <dbReference type="ChEBI" id="CHEBI:15378"/>
        <dbReference type="ChEBI" id="CHEBI:30013"/>
        <dbReference type="ChEBI" id="CHEBI:30616"/>
        <dbReference type="ChEBI" id="CHEBI:61977"/>
        <dbReference type="ChEBI" id="CHEBI:456216"/>
        <dbReference type="EC" id="2.7.11.1"/>
    </reaction>
</comment>
<protein>
    <recommendedName>
        <fullName evidence="3">non-specific serine/threonine protein kinase</fullName>
        <ecNumber evidence="3">2.7.11.1</ecNumber>
    </recommendedName>
</protein>
<dbReference type="GO" id="GO:0005524">
    <property type="term" value="F:ATP binding"/>
    <property type="evidence" value="ECO:0007669"/>
    <property type="project" value="UniProtKB-UniRule"/>
</dbReference>
<dbReference type="FunFam" id="1.10.510.10:FF:000358">
    <property type="entry name" value="Putative leucine-rich repeat receptor-like serine/threonine-protein kinase"/>
    <property type="match status" value="1"/>
</dbReference>
<evidence type="ECO:0000256" key="8">
    <source>
        <dbReference type="ARBA" id="ARBA00022679"/>
    </source>
</evidence>
<dbReference type="Gene3D" id="1.10.510.10">
    <property type="entry name" value="Transferase(Phosphotransferase) domain 1"/>
    <property type="match status" value="1"/>
</dbReference>
<evidence type="ECO:0000256" key="6">
    <source>
        <dbReference type="ARBA" id="ARBA00022553"/>
    </source>
</evidence>
<dbReference type="InterPro" id="IPR008271">
    <property type="entry name" value="Ser/Thr_kinase_AS"/>
</dbReference>
<evidence type="ECO:0000256" key="16">
    <source>
        <dbReference type="ARBA" id="ARBA00023136"/>
    </source>
</evidence>
<keyword evidence="12 21" id="KW-0547">Nucleotide-binding</keyword>
<dbReference type="PROSITE" id="PS50011">
    <property type="entry name" value="PROTEIN_KINASE_DOM"/>
    <property type="match status" value="1"/>
</dbReference>
<dbReference type="InterPro" id="IPR001611">
    <property type="entry name" value="Leu-rich_rpt"/>
</dbReference>
<evidence type="ECO:0000256" key="20">
    <source>
        <dbReference type="ARBA" id="ARBA00048679"/>
    </source>
</evidence>
<keyword evidence="9 22" id="KW-0812">Transmembrane</keyword>
<evidence type="ECO:0000313" key="24">
    <source>
        <dbReference type="EMBL" id="WOK99976.1"/>
    </source>
</evidence>
<keyword evidence="5" id="KW-0723">Serine/threonine-protein kinase</keyword>
<evidence type="ECO:0000256" key="10">
    <source>
        <dbReference type="ARBA" id="ARBA00022729"/>
    </source>
</evidence>
<dbReference type="SMART" id="SM00365">
    <property type="entry name" value="LRR_SD22"/>
    <property type="match status" value="8"/>
</dbReference>
<organism evidence="24 25">
    <name type="scientific">Canna indica</name>
    <name type="common">Indian-shot</name>
    <dbReference type="NCBI Taxonomy" id="4628"/>
    <lineage>
        <taxon>Eukaryota</taxon>
        <taxon>Viridiplantae</taxon>
        <taxon>Streptophyta</taxon>
        <taxon>Embryophyta</taxon>
        <taxon>Tracheophyta</taxon>
        <taxon>Spermatophyta</taxon>
        <taxon>Magnoliopsida</taxon>
        <taxon>Liliopsida</taxon>
        <taxon>Zingiberales</taxon>
        <taxon>Cannaceae</taxon>
        <taxon>Canna</taxon>
    </lineage>
</organism>
<dbReference type="EC" id="2.7.11.1" evidence="3"/>
<evidence type="ECO:0000256" key="11">
    <source>
        <dbReference type="ARBA" id="ARBA00022737"/>
    </source>
</evidence>
<keyword evidence="18" id="KW-0325">Glycoprotein</keyword>
<dbReference type="FunFam" id="3.80.10.10:FF:000041">
    <property type="entry name" value="LRR receptor-like serine/threonine-protein kinase ERECTA"/>
    <property type="match status" value="1"/>
</dbReference>
<dbReference type="GO" id="GO:0005886">
    <property type="term" value="C:plasma membrane"/>
    <property type="evidence" value="ECO:0007669"/>
    <property type="project" value="UniProtKB-SubCell"/>
</dbReference>
<reference evidence="24 25" key="1">
    <citation type="submission" date="2023-10" db="EMBL/GenBank/DDBJ databases">
        <title>Chromosome-scale genome assembly provides insights into flower coloration mechanisms of Canna indica.</title>
        <authorList>
            <person name="Li C."/>
        </authorList>
    </citation>
    <scope>NUCLEOTIDE SEQUENCE [LARGE SCALE GENOMIC DNA]</scope>
    <source>
        <tissue evidence="24">Flower</tissue>
    </source>
</reference>
<keyword evidence="4" id="KW-1003">Cell membrane</keyword>
<keyword evidence="16 22" id="KW-0472">Membrane</keyword>
<evidence type="ECO:0000313" key="25">
    <source>
        <dbReference type="Proteomes" id="UP001327560"/>
    </source>
</evidence>
<keyword evidence="25" id="KW-1185">Reference proteome</keyword>
<evidence type="ECO:0000256" key="7">
    <source>
        <dbReference type="ARBA" id="ARBA00022614"/>
    </source>
</evidence>
<evidence type="ECO:0000256" key="15">
    <source>
        <dbReference type="ARBA" id="ARBA00022989"/>
    </source>
</evidence>
<dbReference type="PANTHER" id="PTHR48056">
    <property type="entry name" value="LRR RECEPTOR-LIKE SERINE/THREONINE-PROTEIN KINASE-RELATED"/>
    <property type="match status" value="1"/>
</dbReference>
<gene>
    <name evidence="24" type="ORF">Cni_G08688</name>
</gene>
<evidence type="ECO:0000256" key="5">
    <source>
        <dbReference type="ARBA" id="ARBA00022527"/>
    </source>
</evidence>
<evidence type="ECO:0000256" key="4">
    <source>
        <dbReference type="ARBA" id="ARBA00022475"/>
    </source>
</evidence>
<dbReference type="PRINTS" id="PR00019">
    <property type="entry name" value="LEURICHRPT"/>
</dbReference>
<dbReference type="PROSITE" id="PS51450">
    <property type="entry name" value="LRR"/>
    <property type="match status" value="1"/>
</dbReference>
<keyword evidence="15 22" id="KW-1133">Transmembrane helix</keyword>
<evidence type="ECO:0000256" key="14">
    <source>
        <dbReference type="ARBA" id="ARBA00022840"/>
    </source>
</evidence>
<dbReference type="FunFam" id="3.80.10.10:FF:000383">
    <property type="entry name" value="Leucine-rich repeat receptor protein kinase EMS1"/>
    <property type="match status" value="2"/>
</dbReference>
<dbReference type="Pfam" id="PF00560">
    <property type="entry name" value="LRR_1"/>
    <property type="match status" value="3"/>
</dbReference>
<keyword evidence="8" id="KW-0808">Transferase</keyword>
<dbReference type="FunFam" id="3.80.10.10:FF:000095">
    <property type="entry name" value="LRR receptor-like serine/threonine-protein kinase GSO1"/>
    <property type="match status" value="1"/>
</dbReference>
<proteinExistence type="inferred from homology"/>
<keyword evidence="7" id="KW-0433">Leucine-rich repeat</keyword>
<dbReference type="Proteomes" id="UP001327560">
    <property type="component" value="Chromosome 3"/>
</dbReference>
<dbReference type="Pfam" id="PF13855">
    <property type="entry name" value="LRR_8"/>
    <property type="match status" value="4"/>
</dbReference>
<feature type="domain" description="Protein kinase" evidence="23">
    <location>
        <begin position="845"/>
        <end position="1143"/>
    </location>
</feature>
<feature type="binding site" evidence="21">
    <location>
        <position position="873"/>
    </location>
    <ligand>
        <name>ATP</name>
        <dbReference type="ChEBI" id="CHEBI:30616"/>
    </ligand>
</feature>
<dbReference type="Pfam" id="PF08263">
    <property type="entry name" value="LRRNT_2"/>
    <property type="match status" value="1"/>
</dbReference>
<keyword evidence="10" id="KW-0732">Signal</keyword>
<dbReference type="InterPro" id="IPR000719">
    <property type="entry name" value="Prot_kinase_dom"/>
</dbReference>
<evidence type="ECO:0000256" key="22">
    <source>
        <dbReference type="SAM" id="Phobius"/>
    </source>
</evidence>
<sequence length="1167" mass="127945">MAGNIPASLSNLSQLAHLDLPYVQFPSRVLLRFIPTALGLGCLKAIDWAGLRWCRARSSPACKKIMLRDVLWGIPVTSHYRVVLGLHVLLIILSLLLNQDLPLHAGDNAEERVLLEFKKSINNSEDVLSNWNDSTRICRWIGIVCSRHGRVISLNLFNRSLHGTISPFVSNLSQLQHLDLSYNSLQGSIPVELSALRNLTILDLSCNSLHDGIPGSFRMLANLEHLNLSFNHLGGNLPASIFYNCTRLEMVDLSSNSFNGQIPPQIGNLKGLKRLVLLRNQLSKNIPASLSNISQLDYLDLSDNSLQGYIPVELGELSKLTSLDLSSNQLQHGIPDSFGKLAALTYLDLSSNQLDGKLPPSIFYNCTQLQTLAVSNNSLDGTIPQQIGNLRGLKQIFLRMNHLTGSIPASLSNATGLTTIDFAHNSLTGQLPSDIVLHLPSLMTLYISYNNLSSDEGKYLSYFFRAISNLTNLVNIGIAGNNLRGRLPSTIGLLRSLSIIFLQENKIHGTIPSNISNLKNLTLLNLAGNLLEGTIPMGLFHLPKLETTWLNNNMLYGEIPPIPSNFPTHLGVLDLSQNNLSGSIPSSISNLKSMRELQLSENLLEGLIPLSLGSMKLELLNLSHNRLTGKLPANLASLSTIIWFLDLSHNLLKGELPRGFSKMDKVQTIVLSSNKFNGSIPPDLGSCIALDQLNLSHNSLQGSIPESFGNLKNLQSLDLSSNILTGEVPASLLQCTNLKQINLSFNQFSGALPHGGVFDSLSFESLEGNHFCGSEGFSRCHSRKRRVVLIAIIIISSVLFFLAILCITKVKSIRSTALDVRHSIDLFSSHPRITYRELFEATLGFDQSRLIGSGGFSHVYRGTLSDGRLVAIKVLQMQDHNSSRTFNRECQVLKRIRHRNLIGIITTCSLPEFKALVLPLMSKGSLENHLHPQGDETSSQLSLAERVNICGDVAEGMTYLHHHAPVQVIHCDLKPSNILLSDDMTAIVSDFGIARLVSTVGEEATASGDSMTSTTATLLRGSVGYVAPEYGYGRRASTKGDVYSFGIIVLEMITGKRPTEEMFDGGLSLINWVKCHYRSQLDDIIDSSLLREIRQQVPEVQKVLEVAVMELVDLGLVCTQEAASARPTMISIADYLNKLKQYLAGDTTATFASSHGMSSATDLGDDW</sequence>
<dbReference type="PROSITE" id="PS00107">
    <property type="entry name" value="PROTEIN_KINASE_ATP"/>
    <property type="match status" value="1"/>
</dbReference>
<evidence type="ECO:0000256" key="3">
    <source>
        <dbReference type="ARBA" id="ARBA00012513"/>
    </source>
</evidence>
<keyword evidence="17" id="KW-0675">Receptor</keyword>
<evidence type="ECO:0000256" key="12">
    <source>
        <dbReference type="ARBA" id="ARBA00022741"/>
    </source>
</evidence>
<evidence type="ECO:0000256" key="21">
    <source>
        <dbReference type="PROSITE-ProRule" id="PRU10141"/>
    </source>
</evidence>
<evidence type="ECO:0000256" key="13">
    <source>
        <dbReference type="ARBA" id="ARBA00022777"/>
    </source>
</evidence>
<dbReference type="SUPFAM" id="SSF52058">
    <property type="entry name" value="L domain-like"/>
    <property type="match status" value="2"/>
</dbReference>
<evidence type="ECO:0000256" key="9">
    <source>
        <dbReference type="ARBA" id="ARBA00022692"/>
    </source>
</evidence>
<keyword evidence="6" id="KW-0597">Phosphoprotein</keyword>
<comment type="subcellular location">
    <subcellularLocation>
        <location evidence="1">Cell membrane</location>
        <topology evidence="1">Single-pass membrane protein</topology>
    </subcellularLocation>
</comment>
<dbReference type="InterPro" id="IPR017441">
    <property type="entry name" value="Protein_kinase_ATP_BS"/>
</dbReference>